<evidence type="ECO:0000256" key="1">
    <source>
        <dbReference type="SAM" id="MobiDB-lite"/>
    </source>
</evidence>
<dbReference type="EMBL" id="VSSQ01002488">
    <property type="protein sequence ID" value="MPM15717.1"/>
    <property type="molecule type" value="Genomic_DNA"/>
</dbReference>
<feature type="compositionally biased region" description="Low complexity" evidence="1">
    <location>
        <begin position="82"/>
        <end position="94"/>
    </location>
</feature>
<organism evidence="2">
    <name type="scientific">bioreactor metagenome</name>
    <dbReference type="NCBI Taxonomy" id="1076179"/>
    <lineage>
        <taxon>unclassified sequences</taxon>
        <taxon>metagenomes</taxon>
        <taxon>ecological metagenomes</taxon>
    </lineage>
</organism>
<gene>
    <name evidence="2" type="ORF">SDC9_62089</name>
</gene>
<accession>A0A644XIE8</accession>
<feature type="region of interest" description="Disordered" evidence="1">
    <location>
        <begin position="76"/>
        <end position="106"/>
    </location>
</feature>
<feature type="region of interest" description="Disordered" evidence="1">
    <location>
        <begin position="1"/>
        <end position="57"/>
    </location>
</feature>
<feature type="compositionally biased region" description="Basic and acidic residues" evidence="1">
    <location>
        <begin position="19"/>
        <end position="35"/>
    </location>
</feature>
<name>A0A644XIE8_9ZZZZ</name>
<evidence type="ECO:0000313" key="2">
    <source>
        <dbReference type="EMBL" id="MPM15717.1"/>
    </source>
</evidence>
<reference evidence="2" key="1">
    <citation type="submission" date="2019-08" db="EMBL/GenBank/DDBJ databases">
        <authorList>
            <person name="Kucharzyk K."/>
            <person name="Murdoch R.W."/>
            <person name="Higgins S."/>
            <person name="Loffler F."/>
        </authorList>
    </citation>
    <scope>NUCLEOTIDE SEQUENCE</scope>
</reference>
<dbReference type="AlphaFoldDB" id="A0A644XIE8"/>
<sequence length="125" mass="13648">MVSSKKGRKDSEEANSSSEGRKKEAAGGGQIEKKPGKAKKKESSDISATGKRIIPEVPSWIKIASENDPIYKKGYMFGGTYSRSSSKSSSAKTSETSKKPLTIEEEYEEAVQRIAREKAPKSETE</sequence>
<comment type="caution">
    <text evidence="2">The sequence shown here is derived from an EMBL/GenBank/DDBJ whole genome shotgun (WGS) entry which is preliminary data.</text>
</comment>
<protein>
    <submittedName>
        <fullName evidence="2">Uncharacterized protein</fullName>
    </submittedName>
</protein>
<proteinExistence type="predicted"/>